<proteinExistence type="predicted"/>
<dbReference type="Proteomes" id="UP001470230">
    <property type="component" value="Unassembled WGS sequence"/>
</dbReference>
<name>A0ABR2ICE6_9EUKA</name>
<protein>
    <submittedName>
        <fullName evidence="1">Uncharacterized protein</fullName>
    </submittedName>
</protein>
<comment type="caution">
    <text evidence="1">The sequence shown here is derived from an EMBL/GenBank/DDBJ whole genome shotgun (WGS) entry which is preliminary data.</text>
</comment>
<gene>
    <name evidence="1" type="ORF">M9Y10_012404</name>
</gene>
<dbReference type="EMBL" id="JAPFFF010000018">
    <property type="protein sequence ID" value="KAK8860739.1"/>
    <property type="molecule type" value="Genomic_DNA"/>
</dbReference>
<reference evidence="1 2" key="1">
    <citation type="submission" date="2024-04" db="EMBL/GenBank/DDBJ databases">
        <title>Tritrichomonas musculus Genome.</title>
        <authorList>
            <person name="Alves-Ferreira E."/>
            <person name="Grigg M."/>
            <person name="Lorenzi H."/>
            <person name="Galac M."/>
        </authorList>
    </citation>
    <scope>NUCLEOTIDE SEQUENCE [LARGE SCALE GENOMIC DNA]</scope>
    <source>
        <strain evidence="1 2">EAF2021</strain>
    </source>
</reference>
<organism evidence="1 2">
    <name type="scientific">Tritrichomonas musculus</name>
    <dbReference type="NCBI Taxonomy" id="1915356"/>
    <lineage>
        <taxon>Eukaryota</taxon>
        <taxon>Metamonada</taxon>
        <taxon>Parabasalia</taxon>
        <taxon>Tritrichomonadida</taxon>
        <taxon>Tritrichomonadidae</taxon>
        <taxon>Tritrichomonas</taxon>
    </lineage>
</organism>
<evidence type="ECO:0000313" key="1">
    <source>
        <dbReference type="EMBL" id="KAK8860739.1"/>
    </source>
</evidence>
<accession>A0ABR2ICE6</accession>
<evidence type="ECO:0000313" key="2">
    <source>
        <dbReference type="Proteomes" id="UP001470230"/>
    </source>
</evidence>
<sequence length="113" mass="13221">MFSVPFVIKGNITKIILELIVNTSLSIQIIQNLKPEFFDFVQDFPELFDENIYMKLSSTMSLISNEAVKTKIKEFIESIIENQSDQIYFQNDFQRICMMIQSFNHLANLVTML</sequence>
<keyword evidence="2" id="KW-1185">Reference proteome</keyword>